<feature type="region of interest" description="Disordered" evidence="1">
    <location>
        <begin position="51"/>
        <end position="70"/>
    </location>
</feature>
<dbReference type="RefSeq" id="WP_005936079.1">
    <property type="nucleotide sequence ID" value="NZ_ATVK01000041.1"/>
</dbReference>
<dbReference type="OrthoDB" id="4773538at2"/>
<organism evidence="2 3">
    <name type="scientific">Gordonia hirsuta DSM 44140 = NBRC 16056</name>
    <dbReference type="NCBI Taxonomy" id="1121927"/>
    <lineage>
        <taxon>Bacteria</taxon>
        <taxon>Bacillati</taxon>
        <taxon>Actinomycetota</taxon>
        <taxon>Actinomycetes</taxon>
        <taxon>Mycobacteriales</taxon>
        <taxon>Gordoniaceae</taxon>
        <taxon>Gordonia</taxon>
    </lineage>
</organism>
<dbReference type="AlphaFoldDB" id="L7L660"/>
<proteinExistence type="predicted"/>
<evidence type="ECO:0000313" key="2">
    <source>
        <dbReference type="EMBL" id="GAC56251.1"/>
    </source>
</evidence>
<evidence type="ECO:0000313" key="3">
    <source>
        <dbReference type="Proteomes" id="UP000053405"/>
    </source>
</evidence>
<accession>L7L660</accession>
<dbReference type="eggNOG" id="ENOG50341FE">
    <property type="taxonomic scope" value="Bacteria"/>
</dbReference>
<dbReference type="EMBL" id="BANT01000004">
    <property type="protein sequence ID" value="GAC56251.1"/>
    <property type="molecule type" value="Genomic_DNA"/>
</dbReference>
<comment type="caution">
    <text evidence="2">The sequence shown here is derived from an EMBL/GenBank/DDBJ whole genome shotgun (WGS) entry which is preliminary data.</text>
</comment>
<feature type="compositionally biased region" description="Basic and acidic residues" evidence="1">
    <location>
        <begin position="54"/>
        <end position="68"/>
    </location>
</feature>
<dbReference type="Proteomes" id="UP000053405">
    <property type="component" value="Unassembled WGS sequence"/>
</dbReference>
<name>L7L660_9ACTN</name>
<sequence length="127" mass="13752">MAQSDPFGPDDEDFDRFTREVGDGLKDLVGRFLAGQAGQAAWSTFTDATARAKARPDREDRPAEREVSADATSGVWAVITTTAGGPRVDQVFPTELAALRANQHNTEADRRVRFLPYGIAVTALDGE</sequence>
<evidence type="ECO:0000256" key="1">
    <source>
        <dbReference type="SAM" id="MobiDB-lite"/>
    </source>
</evidence>
<reference evidence="2 3" key="1">
    <citation type="submission" date="2012-12" db="EMBL/GenBank/DDBJ databases">
        <title>Whole genome shotgun sequence of Gordonia hirsuta NBRC 16056.</title>
        <authorList>
            <person name="Isaki-Nakamura S."/>
            <person name="Hosoyama A."/>
            <person name="Tsuchikane K."/>
            <person name="Katsumata H."/>
            <person name="Baba S."/>
            <person name="Yamazaki S."/>
            <person name="Fujita N."/>
        </authorList>
    </citation>
    <scope>NUCLEOTIDE SEQUENCE [LARGE SCALE GENOMIC DNA]</scope>
    <source>
        <strain evidence="2 3">NBRC 16056</strain>
    </source>
</reference>
<gene>
    <name evidence="2" type="ORF">GOHSU_04_01200</name>
</gene>
<keyword evidence="3" id="KW-1185">Reference proteome</keyword>
<protein>
    <submittedName>
        <fullName evidence="2">Uncharacterized protein</fullName>
    </submittedName>
</protein>